<evidence type="ECO:0000256" key="1">
    <source>
        <dbReference type="SAM" id="Phobius"/>
    </source>
</evidence>
<keyword evidence="1" id="KW-1133">Transmembrane helix</keyword>
<protein>
    <recommendedName>
        <fullName evidence="3">Transmembrane protein</fullName>
    </recommendedName>
</protein>
<name>G2ZRX5_9RALS</name>
<dbReference type="AlphaFoldDB" id="G2ZRX5"/>
<organism evidence="2">
    <name type="scientific">blood disease bacterium R229</name>
    <dbReference type="NCBI Taxonomy" id="741978"/>
    <lineage>
        <taxon>Bacteria</taxon>
        <taxon>Pseudomonadati</taxon>
        <taxon>Pseudomonadota</taxon>
        <taxon>Betaproteobacteria</taxon>
        <taxon>Burkholderiales</taxon>
        <taxon>Burkholderiaceae</taxon>
        <taxon>Ralstonia</taxon>
        <taxon>Ralstonia solanacearum species complex</taxon>
    </lineage>
</organism>
<accession>G2ZRX5</accession>
<evidence type="ECO:0000313" key="2">
    <source>
        <dbReference type="EMBL" id="CCA81788.1"/>
    </source>
</evidence>
<reference evidence="2" key="1">
    <citation type="journal article" date="2011" name="PLoS ONE">
        <title>Ralstonia syzygii, the Blood Disease Bacterium and some Asian R. solanacearum strains form a single genomic species despite divergent lifestyles.</title>
        <authorList>
            <person name="Remenant B."/>
            <person name="de Cambiaire J.C."/>
            <person name="Cellier G."/>
            <person name="Jacobs J.M."/>
            <person name="Mangenot S."/>
            <person name="Barbe V."/>
            <person name="Lajus A."/>
            <person name="Vallenet D."/>
            <person name="Medigue C."/>
            <person name="Fegan M."/>
            <person name="Allen C."/>
            <person name="Prior P."/>
        </authorList>
    </citation>
    <scope>NUCLEOTIDE SEQUENCE</scope>
    <source>
        <strain evidence="2">R229</strain>
    </source>
</reference>
<sequence length="70" mass="7898">MDYDDVCARLACIGKSVSGEQIMTTFLEIAIAWIAPCLIATAIVAPMVWRKLRTRRTLQAIHHARESRDL</sequence>
<gene>
    <name evidence="2" type="ORF">BDB_160025</name>
</gene>
<feature type="transmembrane region" description="Helical" evidence="1">
    <location>
        <begin position="30"/>
        <end position="49"/>
    </location>
</feature>
<keyword evidence="1" id="KW-0812">Transmembrane</keyword>
<reference evidence="2" key="2">
    <citation type="submission" date="2011-04" db="EMBL/GenBank/DDBJ databases">
        <authorList>
            <person name="Genoscope - CEA"/>
        </authorList>
    </citation>
    <scope>NUCLEOTIDE SEQUENCE</scope>
    <source>
        <strain evidence="2">R229</strain>
    </source>
</reference>
<keyword evidence="1" id="KW-0472">Membrane</keyword>
<proteinExistence type="predicted"/>
<evidence type="ECO:0008006" key="3">
    <source>
        <dbReference type="Google" id="ProtNLM"/>
    </source>
</evidence>
<dbReference type="EMBL" id="FR854072">
    <property type="protein sequence ID" value="CCA81788.1"/>
    <property type="molecule type" value="Genomic_DNA"/>
</dbReference>